<name>A0A1Z4KEB4_ANAVA</name>
<reference evidence="1 2" key="1">
    <citation type="submission" date="2017-06" db="EMBL/GenBank/DDBJ databases">
        <title>Genome sequencing of cyanobaciteial culture collection at National Institute for Environmental Studies (NIES).</title>
        <authorList>
            <person name="Hirose Y."/>
            <person name="Shimura Y."/>
            <person name="Fujisawa T."/>
            <person name="Nakamura Y."/>
            <person name="Kawachi M."/>
        </authorList>
    </citation>
    <scope>NUCLEOTIDE SEQUENCE [LARGE SCALE GENOMIC DNA]</scope>
    <source>
        <strain evidence="1 2">NIES-23</strain>
    </source>
</reference>
<organism evidence="1 2">
    <name type="scientific">Trichormus variabilis NIES-23</name>
    <dbReference type="NCBI Taxonomy" id="1973479"/>
    <lineage>
        <taxon>Bacteria</taxon>
        <taxon>Bacillati</taxon>
        <taxon>Cyanobacteriota</taxon>
        <taxon>Cyanophyceae</taxon>
        <taxon>Nostocales</taxon>
        <taxon>Nostocaceae</taxon>
        <taxon>Trichormus</taxon>
    </lineage>
</organism>
<evidence type="ECO:0000313" key="2">
    <source>
        <dbReference type="Proteomes" id="UP000217507"/>
    </source>
</evidence>
<sequence>MSRVGNVHPTDTLFFNTFHNFRIVKNTFQFYLLKFPINIFTITSKVIIEIEYVK</sequence>
<gene>
    <name evidence="1" type="ORF">NIES23_01030</name>
</gene>
<evidence type="ECO:0000313" key="1">
    <source>
        <dbReference type="EMBL" id="BAY67330.1"/>
    </source>
</evidence>
<dbReference type="AlphaFoldDB" id="A0A1Z4KEB4"/>
<dbReference type="EMBL" id="AP018216">
    <property type="protein sequence ID" value="BAY67330.1"/>
    <property type="molecule type" value="Genomic_DNA"/>
</dbReference>
<protein>
    <submittedName>
        <fullName evidence="1">Uncharacterized protein</fullName>
    </submittedName>
</protein>
<proteinExistence type="predicted"/>
<dbReference type="Proteomes" id="UP000217507">
    <property type="component" value="Chromosome"/>
</dbReference>
<accession>A0A1Z4KEB4</accession>